<dbReference type="InterPro" id="IPR001878">
    <property type="entry name" value="Znf_CCHC"/>
</dbReference>
<feature type="compositionally biased region" description="Polar residues" evidence="2">
    <location>
        <begin position="256"/>
        <end position="265"/>
    </location>
</feature>
<evidence type="ECO:0000313" key="6">
    <source>
        <dbReference type="Proteomes" id="UP000250235"/>
    </source>
</evidence>
<accession>A0A2Z7CZS5</accession>
<evidence type="ECO:0000256" key="2">
    <source>
        <dbReference type="SAM" id="MobiDB-lite"/>
    </source>
</evidence>
<dbReference type="GO" id="GO:0008270">
    <property type="term" value="F:zinc ion binding"/>
    <property type="evidence" value="ECO:0007669"/>
    <property type="project" value="UniProtKB-KW"/>
</dbReference>
<dbReference type="OrthoDB" id="3863715at2759"/>
<evidence type="ECO:0000256" key="1">
    <source>
        <dbReference type="PROSITE-ProRule" id="PRU00047"/>
    </source>
</evidence>
<feature type="signal peptide" evidence="3">
    <location>
        <begin position="1"/>
        <end position="25"/>
    </location>
</feature>
<keyword evidence="1" id="KW-0862">Zinc</keyword>
<feature type="region of interest" description="Disordered" evidence="2">
    <location>
        <begin position="237"/>
        <end position="265"/>
    </location>
</feature>
<feature type="chain" id="PRO_5016291853" description="CCHC-type domain-containing protein" evidence="3">
    <location>
        <begin position="26"/>
        <end position="265"/>
    </location>
</feature>
<evidence type="ECO:0000256" key="3">
    <source>
        <dbReference type="SAM" id="SignalP"/>
    </source>
</evidence>
<keyword evidence="1" id="KW-0863">Zinc-finger</keyword>
<dbReference type="Gene3D" id="4.10.60.10">
    <property type="entry name" value="Zinc finger, CCHC-type"/>
    <property type="match status" value="1"/>
</dbReference>
<dbReference type="Proteomes" id="UP000250235">
    <property type="component" value="Unassembled WGS sequence"/>
</dbReference>
<dbReference type="AlphaFoldDB" id="A0A2Z7CZS5"/>
<keyword evidence="1" id="KW-0479">Metal-binding</keyword>
<keyword evidence="6" id="KW-1185">Reference proteome</keyword>
<dbReference type="GO" id="GO:0003676">
    <property type="term" value="F:nucleic acid binding"/>
    <property type="evidence" value="ECO:0007669"/>
    <property type="project" value="InterPro"/>
</dbReference>
<dbReference type="EMBL" id="KQ991602">
    <property type="protein sequence ID" value="KZV51527.1"/>
    <property type="molecule type" value="Genomic_DNA"/>
</dbReference>
<reference evidence="5 6" key="1">
    <citation type="journal article" date="2015" name="Proc. Natl. Acad. Sci. U.S.A.">
        <title>The resurrection genome of Boea hygrometrica: A blueprint for survival of dehydration.</title>
        <authorList>
            <person name="Xiao L."/>
            <person name="Yang G."/>
            <person name="Zhang L."/>
            <person name="Yang X."/>
            <person name="Zhao S."/>
            <person name="Ji Z."/>
            <person name="Zhou Q."/>
            <person name="Hu M."/>
            <person name="Wang Y."/>
            <person name="Chen M."/>
            <person name="Xu Y."/>
            <person name="Jin H."/>
            <person name="Xiao X."/>
            <person name="Hu G."/>
            <person name="Bao F."/>
            <person name="Hu Y."/>
            <person name="Wan P."/>
            <person name="Li L."/>
            <person name="Deng X."/>
            <person name="Kuang T."/>
            <person name="Xiang C."/>
            <person name="Zhu J.K."/>
            <person name="Oliver M.J."/>
            <person name="He Y."/>
        </authorList>
    </citation>
    <scope>NUCLEOTIDE SEQUENCE [LARGE SCALE GENOMIC DNA]</scope>
    <source>
        <strain evidence="6">cv. XS01</strain>
    </source>
</reference>
<feature type="domain" description="CCHC-type" evidence="4">
    <location>
        <begin position="217"/>
        <end position="231"/>
    </location>
</feature>
<evidence type="ECO:0000259" key="4">
    <source>
        <dbReference type="PROSITE" id="PS50158"/>
    </source>
</evidence>
<protein>
    <recommendedName>
        <fullName evidence="4">CCHC-type domain-containing protein</fullName>
    </recommendedName>
</protein>
<sequence>MMWQSFMMGVSKVAGLGDLLFLGHAEPLGSLGLNGAGDDPVDEYIPTGAYFFRLPAVGSSNRSKSGSAGLLFSRPFFLYLFRRLWVSSKRIGKEATLCSLLEFEQICFSVQVLDLSARDLVVVIVAQKVMDACIEDERQYRAPHLPAGFLIATMSRVIMVSQLDVKLIQLVVPREKKSGSSSSGSGSSSSSSPEAEFCGQCGGKHPTAQCVWVQGACNNCGQYGHLAWVCPLAGSQHTAAPPQGRPGGSSRGRSFPVQQQRVGET</sequence>
<gene>
    <name evidence="5" type="ORF">F511_35671</name>
</gene>
<organism evidence="5 6">
    <name type="scientific">Dorcoceras hygrometricum</name>
    <dbReference type="NCBI Taxonomy" id="472368"/>
    <lineage>
        <taxon>Eukaryota</taxon>
        <taxon>Viridiplantae</taxon>
        <taxon>Streptophyta</taxon>
        <taxon>Embryophyta</taxon>
        <taxon>Tracheophyta</taxon>
        <taxon>Spermatophyta</taxon>
        <taxon>Magnoliopsida</taxon>
        <taxon>eudicotyledons</taxon>
        <taxon>Gunneridae</taxon>
        <taxon>Pentapetalae</taxon>
        <taxon>asterids</taxon>
        <taxon>lamiids</taxon>
        <taxon>Lamiales</taxon>
        <taxon>Gesneriaceae</taxon>
        <taxon>Didymocarpoideae</taxon>
        <taxon>Trichosporeae</taxon>
        <taxon>Loxocarpinae</taxon>
        <taxon>Dorcoceras</taxon>
    </lineage>
</organism>
<dbReference type="PROSITE" id="PS50158">
    <property type="entry name" value="ZF_CCHC"/>
    <property type="match status" value="1"/>
</dbReference>
<keyword evidence="3" id="KW-0732">Signal</keyword>
<proteinExistence type="predicted"/>
<evidence type="ECO:0000313" key="5">
    <source>
        <dbReference type="EMBL" id="KZV51527.1"/>
    </source>
</evidence>
<name>A0A2Z7CZS5_9LAMI</name>